<keyword evidence="5 6" id="KW-0472">Membrane</keyword>
<name>A0ABP8GC34_9BACT</name>
<keyword evidence="4 6" id="KW-1133">Transmembrane helix</keyword>
<evidence type="ECO:0000313" key="7">
    <source>
        <dbReference type="EMBL" id="GAA4321167.1"/>
    </source>
</evidence>
<keyword evidence="3 6" id="KW-0812">Transmembrane</keyword>
<dbReference type="EMBL" id="BAABGY010000002">
    <property type="protein sequence ID" value="GAA4321167.1"/>
    <property type="molecule type" value="Genomic_DNA"/>
</dbReference>
<feature type="transmembrane region" description="Helical" evidence="6">
    <location>
        <begin position="82"/>
        <end position="102"/>
    </location>
</feature>
<gene>
    <name evidence="7" type="ORF">GCM10023184_06760</name>
</gene>
<dbReference type="PANTHER" id="PTHR31885">
    <property type="entry name" value="GH04784P"/>
    <property type="match status" value="1"/>
</dbReference>
<organism evidence="7 8">
    <name type="scientific">Flaviaesturariibacter amylovorans</name>
    <dbReference type="NCBI Taxonomy" id="1084520"/>
    <lineage>
        <taxon>Bacteria</taxon>
        <taxon>Pseudomonadati</taxon>
        <taxon>Bacteroidota</taxon>
        <taxon>Chitinophagia</taxon>
        <taxon>Chitinophagales</taxon>
        <taxon>Chitinophagaceae</taxon>
        <taxon>Flaviaestuariibacter</taxon>
    </lineage>
</organism>
<dbReference type="Proteomes" id="UP001501725">
    <property type="component" value="Unassembled WGS sequence"/>
</dbReference>
<evidence type="ECO:0000256" key="1">
    <source>
        <dbReference type="ARBA" id="ARBA00004141"/>
    </source>
</evidence>
<dbReference type="Pfam" id="PF07947">
    <property type="entry name" value="YhhN"/>
    <property type="match status" value="1"/>
</dbReference>
<feature type="transmembrane region" description="Helical" evidence="6">
    <location>
        <begin position="169"/>
        <end position="187"/>
    </location>
</feature>
<accession>A0ABP8GC34</accession>
<dbReference type="RefSeq" id="WP_345253385.1">
    <property type="nucleotide sequence ID" value="NZ_BAABGY010000002.1"/>
</dbReference>
<dbReference type="InterPro" id="IPR012506">
    <property type="entry name" value="TMEM86B-like"/>
</dbReference>
<dbReference type="PANTHER" id="PTHR31885:SF6">
    <property type="entry name" value="GH04784P"/>
    <property type="match status" value="1"/>
</dbReference>
<feature type="transmembrane region" description="Helical" evidence="6">
    <location>
        <begin position="199"/>
        <end position="219"/>
    </location>
</feature>
<protein>
    <submittedName>
        <fullName evidence="7">Lysoplasmalogenase</fullName>
    </submittedName>
</protein>
<evidence type="ECO:0000256" key="4">
    <source>
        <dbReference type="ARBA" id="ARBA00022989"/>
    </source>
</evidence>
<evidence type="ECO:0000256" key="3">
    <source>
        <dbReference type="ARBA" id="ARBA00022692"/>
    </source>
</evidence>
<evidence type="ECO:0000313" key="8">
    <source>
        <dbReference type="Proteomes" id="UP001501725"/>
    </source>
</evidence>
<comment type="similarity">
    <text evidence="2">Belongs to the TMEM86 family.</text>
</comment>
<comment type="subcellular location">
    <subcellularLocation>
        <location evidence="1">Membrane</location>
        <topology evidence="1">Multi-pass membrane protein</topology>
    </subcellularLocation>
</comment>
<evidence type="ECO:0000256" key="2">
    <source>
        <dbReference type="ARBA" id="ARBA00007375"/>
    </source>
</evidence>
<sequence>MKRTYWTLFYVAALAVDLVILYVGDVSLRPYSKSALMPLLMGMVLHAGPRGASALKVLLLAALFFSWAGDALLLFEPEGPEFFMAGLGAFLVAQVAYSVALGKLRIRKGVRFRLVGLVPVIAFYVCLIGLLWDHLGALRTPVLVYGAVISTMLAMAVQLVPLKNRKSAALLFGGALLFVASDTVLALQKFYWKTPSPHYGLLIMSTYGLAQLFLTLGLLNHSAPVPVPQKSEQARRMELLN</sequence>
<evidence type="ECO:0000256" key="6">
    <source>
        <dbReference type="SAM" id="Phobius"/>
    </source>
</evidence>
<keyword evidence="8" id="KW-1185">Reference proteome</keyword>
<reference evidence="8" key="1">
    <citation type="journal article" date="2019" name="Int. J. Syst. Evol. Microbiol.">
        <title>The Global Catalogue of Microorganisms (GCM) 10K type strain sequencing project: providing services to taxonomists for standard genome sequencing and annotation.</title>
        <authorList>
            <consortium name="The Broad Institute Genomics Platform"/>
            <consortium name="The Broad Institute Genome Sequencing Center for Infectious Disease"/>
            <person name="Wu L."/>
            <person name="Ma J."/>
        </authorList>
    </citation>
    <scope>NUCLEOTIDE SEQUENCE [LARGE SCALE GENOMIC DNA]</scope>
    <source>
        <strain evidence="8">JCM 17919</strain>
    </source>
</reference>
<feature type="transmembrane region" description="Helical" evidence="6">
    <location>
        <begin position="144"/>
        <end position="162"/>
    </location>
</feature>
<feature type="transmembrane region" description="Helical" evidence="6">
    <location>
        <begin position="114"/>
        <end position="132"/>
    </location>
</feature>
<evidence type="ECO:0000256" key="5">
    <source>
        <dbReference type="ARBA" id="ARBA00023136"/>
    </source>
</evidence>
<proteinExistence type="inferred from homology"/>
<comment type="caution">
    <text evidence="7">The sequence shown here is derived from an EMBL/GenBank/DDBJ whole genome shotgun (WGS) entry which is preliminary data.</text>
</comment>
<feature type="transmembrane region" description="Helical" evidence="6">
    <location>
        <begin position="7"/>
        <end position="24"/>
    </location>
</feature>
<feature type="transmembrane region" description="Helical" evidence="6">
    <location>
        <begin position="57"/>
        <end position="76"/>
    </location>
</feature>